<proteinExistence type="predicted"/>
<dbReference type="Proteomes" id="UP000656804">
    <property type="component" value="Unassembled WGS sequence"/>
</dbReference>
<feature type="transmembrane region" description="Helical" evidence="1">
    <location>
        <begin position="69"/>
        <end position="90"/>
    </location>
</feature>
<organism evidence="2 3">
    <name type="scientific">Nocardioides acrostichi</name>
    <dbReference type="NCBI Taxonomy" id="2784339"/>
    <lineage>
        <taxon>Bacteria</taxon>
        <taxon>Bacillati</taxon>
        <taxon>Actinomycetota</taxon>
        <taxon>Actinomycetes</taxon>
        <taxon>Propionibacteriales</taxon>
        <taxon>Nocardioidaceae</taxon>
        <taxon>Nocardioides</taxon>
    </lineage>
</organism>
<dbReference type="RefSeq" id="WP_194502970.1">
    <property type="nucleotide sequence ID" value="NZ_JADIVZ010000003.1"/>
</dbReference>
<protein>
    <submittedName>
        <fullName evidence="2">Uncharacterized protein</fullName>
    </submittedName>
</protein>
<reference evidence="2" key="1">
    <citation type="submission" date="2020-11" db="EMBL/GenBank/DDBJ databases">
        <title>Nocardioides sp. CBS4Y-1, whole genome shotgun sequence.</title>
        <authorList>
            <person name="Tuo L."/>
        </authorList>
    </citation>
    <scope>NUCLEOTIDE SEQUENCE</scope>
    <source>
        <strain evidence="2">CBS4Y-1</strain>
    </source>
</reference>
<keyword evidence="3" id="KW-1185">Reference proteome</keyword>
<sequence>MTGPKPRSASLPTAQVGTVVLWFVLASVPGSLARVPDALVEVLIPMAMTVLCGVGILTLARARRSNPALVAGTVLCATCLLIAAALVVLVPTSLPNF</sequence>
<keyword evidence="1" id="KW-1133">Transmembrane helix</keyword>
<evidence type="ECO:0000313" key="2">
    <source>
        <dbReference type="EMBL" id="MBF4161704.1"/>
    </source>
</evidence>
<evidence type="ECO:0000313" key="3">
    <source>
        <dbReference type="Proteomes" id="UP000656804"/>
    </source>
</evidence>
<name>A0A930V1X4_9ACTN</name>
<dbReference type="EMBL" id="JADIVZ010000003">
    <property type="protein sequence ID" value="MBF4161704.1"/>
    <property type="molecule type" value="Genomic_DNA"/>
</dbReference>
<keyword evidence="1" id="KW-0812">Transmembrane</keyword>
<feature type="transmembrane region" description="Helical" evidence="1">
    <location>
        <begin position="43"/>
        <end position="62"/>
    </location>
</feature>
<comment type="caution">
    <text evidence="2">The sequence shown here is derived from an EMBL/GenBank/DDBJ whole genome shotgun (WGS) entry which is preliminary data.</text>
</comment>
<gene>
    <name evidence="2" type="ORF">ISG29_08375</name>
</gene>
<dbReference type="AlphaFoldDB" id="A0A930V1X4"/>
<keyword evidence="1" id="KW-0472">Membrane</keyword>
<evidence type="ECO:0000256" key="1">
    <source>
        <dbReference type="SAM" id="Phobius"/>
    </source>
</evidence>
<accession>A0A930V1X4</accession>